<reference evidence="2 3" key="1">
    <citation type="submission" date="2020-02" db="EMBL/GenBank/DDBJ databases">
        <title>Flavobacterium sp. genome.</title>
        <authorList>
            <person name="Jung H.S."/>
            <person name="Baek J.H."/>
            <person name="Jeon C.O."/>
        </authorList>
    </citation>
    <scope>NUCLEOTIDE SEQUENCE [LARGE SCALE GENOMIC DNA]</scope>
    <source>
        <strain evidence="2 3">SE-s27</strain>
    </source>
</reference>
<dbReference type="RefSeq" id="WP_169524488.1">
    <property type="nucleotide sequence ID" value="NZ_JAAMPT010000208.1"/>
</dbReference>
<accession>A0ABX1QYA6</accession>
<dbReference type="PANTHER" id="PTHR43179:SF7">
    <property type="entry name" value="RHAMNOSYLTRANSFERASE WBBL"/>
    <property type="match status" value="1"/>
</dbReference>
<dbReference type="EMBL" id="JAAMPT010000208">
    <property type="protein sequence ID" value="NMH25794.1"/>
    <property type="molecule type" value="Genomic_DNA"/>
</dbReference>
<dbReference type="Proteomes" id="UP000767947">
    <property type="component" value="Unassembled WGS sequence"/>
</dbReference>
<protein>
    <submittedName>
        <fullName evidence="2">Glycosyltransferase family 2 protein</fullName>
    </submittedName>
</protein>
<dbReference type="InterPro" id="IPR001173">
    <property type="entry name" value="Glyco_trans_2-like"/>
</dbReference>
<evidence type="ECO:0000259" key="1">
    <source>
        <dbReference type="Pfam" id="PF00535"/>
    </source>
</evidence>
<comment type="caution">
    <text evidence="2">The sequence shown here is derived from an EMBL/GenBank/DDBJ whole genome shotgun (WGS) entry which is preliminary data.</text>
</comment>
<dbReference type="PANTHER" id="PTHR43179">
    <property type="entry name" value="RHAMNOSYLTRANSFERASE WBBL"/>
    <property type="match status" value="1"/>
</dbReference>
<dbReference type="SUPFAM" id="SSF53448">
    <property type="entry name" value="Nucleotide-diphospho-sugar transferases"/>
    <property type="match status" value="1"/>
</dbReference>
<evidence type="ECO:0000313" key="2">
    <source>
        <dbReference type="EMBL" id="NMH25794.1"/>
    </source>
</evidence>
<keyword evidence="3" id="KW-1185">Reference proteome</keyword>
<evidence type="ECO:0000313" key="3">
    <source>
        <dbReference type="Proteomes" id="UP000767947"/>
    </source>
</evidence>
<sequence length="270" mass="30776">MNIELSVIIVNYNGLKFLTDCLNSLKINLIGISHEIIIIDNDSKDESCDFIKQNFPEVILIESKINHGFGKGNNEAVKQSRGENLLLINNDTIVLDNLKPVLEVLKSDKNIGVIGINMLNAKKEYLPVAGNFPNARNMFQLIKLLDISSEFKTGKFTKNQYEVGWLGGSFLMLSKEIYTAIKGFDEDYFMYVEDVDFCKKIADIGKKRVFLPNYSYIHFIGFNNSKKPLLIKGYQIYISKHMKGFQKTICLLSLKINKTVKNIKTNLKLD</sequence>
<dbReference type="Gene3D" id="3.90.550.10">
    <property type="entry name" value="Spore Coat Polysaccharide Biosynthesis Protein SpsA, Chain A"/>
    <property type="match status" value="1"/>
</dbReference>
<organism evidence="2 3">
    <name type="scientific">Flavobacterium solisilvae</name>
    <dbReference type="NCBI Taxonomy" id="1852019"/>
    <lineage>
        <taxon>Bacteria</taxon>
        <taxon>Pseudomonadati</taxon>
        <taxon>Bacteroidota</taxon>
        <taxon>Flavobacteriia</taxon>
        <taxon>Flavobacteriales</taxon>
        <taxon>Flavobacteriaceae</taxon>
        <taxon>Flavobacterium</taxon>
    </lineage>
</organism>
<dbReference type="Pfam" id="PF00535">
    <property type="entry name" value="Glycos_transf_2"/>
    <property type="match status" value="1"/>
</dbReference>
<dbReference type="InterPro" id="IPR029044">
    <property type="entry name" value="Nucleotide-diphossugar_trans"/>
</dbReference>
<proteinExistence type="predicted"/>
<gene>
    <name evidence="2" type="ORF">G6042_11015</name>
</gene>
<dbReference type="CDD" id="cd04186">
    <property type="entry name" value="GT_2_like_c"/>
    <property type="match status" value="1"/>
</dbReference>
<name>A0ABX1QYA6_9FLAO</name>
<feature type="domain" description="Glycosyltransferase 2-like" evidence="1">
    <location>
        <begin position="6"/>
        <end position="128"/>
    </location>
</feature>